<dbReference type="RefSeq" id="WP_250196206.1">
    <property type="nucleotide sequence ID" value="NZ_CP097635.1"/>
</dbReference>
<organism evidence="1 2">
    <name type="scientific">Aquincola tertiaricarbonis</name>
    <dbReference type="NCBI Taxonomy" id="391953"/>
    <lineage>
        <taxon>Bacteria</taxon>
        <taxon>Pseudomonadati</taxon>
        <taxon>Pseudomonadota</taxon>
        <taxon>Betaproteobacteria</taxon>
        <taxon>Burkholderiales</taxon>
        <taxon>Sphaerotilaceae</taxon>
        <taxon>Aquincola</taxon>
    </lineage>
</organism>
<sequence length="263" mass="27959">MRDFYASRSAPLDQADGLRRLFSPTRTRYIAVASNPHVAFATVLIERLTTAIAASGRKLLLADAAESAPEPHELTQLDLAAGIEELSPQIGYLAARGLPLRHVDTRGSCAGLLRQLADAAPQADVVLVHASASELSRLFSHRAVRPVLLAADHGPSVTHAYAAMKILAARTGLMAFDLMLAVGPQRGRREHVARQIAQCADSFLGAAVHDWVAVDPACNVAEAPDNALMRLVRRQLADDTAATEVAAPAWQGRGTAPSSLMAN</sequence>
<proteinExistence type="predicted"/>
<keyword evidence="1" id="KW-0966">Cell projection</keyword>
<accession>A0ABY4S4R9</accession>
<keyword evidence="1" id="KW-0282">Flagellum</keyword>
<reference evidence="1" key="1">
    <citation type="submission" date="2022-05" db="EMBL/GenBank/DDBJ databases">
        <title>An RpoN-dependent PEP-CTERM gene is involved in floc formation of an Aquincola tertiaricarbonis strain.</title>
        <authorList>
            <person name="Qiu D."/>
            <person name="Xia M."/>
        </authorList>
    </citation>
    <scope>NUCLEOTIDE SEQUENCE</scope>
    <source>
        <strain evidence="1">RN12</strain>
    </source>
</reference>
<dbReference type="Proteomes" id="UP001056201">
    <property type="component" value="Chromosome 1"/>
</dbReference>
<gene>
    <name evidence="1" type="ORF">MW290_05220</name>
</gene>
<evidence type="ECO:0000313" key="1">
    <source>
        <dbReference type="EMBL" id="URI07984.1"/>
    </source>
</evidence>
<keyword evidence="2" id="KW-1185">Reference proteome</keyword>
<keyword evidence="1" id="KW-0969">Cilium</keyword>
<evidence type="ECO:0000313" key="2">
    <source>
        <dbReference type="Proteomes" id="UP001056201"/>
    </source>
</evidence>
<dbReference type="EMBL" id="CP097635">
    <property type="protein sequence ID" value="URI07984.1"/>
    <property type="molecule type" value="Genomic_DNA"/>
</dbReference>
<protein>
    <submittedName>
        <fullName evidence="1">Flagellar biosynthesis protein</fullName>
    </submittedName>
</protein>
<name>A0ABY4S4R9_AQUTE</name>